<dbReference type="KEGG" id="sbq:101052148"/>
<dbReference type="SUPFAM" id="SSF81301">
    <property type="entry name" value="Nucleotidyltransferase"/>
    <property type="match status" value="1"/>
</dbReference>
<dbReference type="FunFam" id="3.30.460.10:FF:000032">
    <property type="entry name" value="DNA-directed DNA/RNA polymerase mu"/>
    <property type="match status" value="1"/>
</dbReference>
<evidence type="ECO:0000256" key="10">
    <source>
        <dbReference type="ARBA" id="ARBA00022842"/>
    </source>
</evidence>
<dbReference type="InterPro" id="IPR027421">
    <property type="entry name" value="DNA_pol_lamdba_lyase_dom_sf"/>
</dbReference>
<comment type="similarity">
    <text evidence="3 18">Belongs to the DNA polymerase type-X family.</text>
</comment>
<dbReference type="CDD" id="cd00141">
    <property type="entry name" value="NT_POLXc"/>
    <property type="match status" value="1"/>
</dbReference>
<evidence type="ECO:0000256" key="1">
    <source>
        <dbReference type="ARBA" id="ARBA00001946"/>
    </source>
</evidence>
<dbReference type="InterPro" id="IPR027249">
    <property type="entry name" value="DNA/RNApol_mu"/>
</dbReference>
<keyword evidence="10 18" id="KW-0460">Magnesium</keyword>
<reference evidence="21" key="1">
    <citation type="submission" date="2025-08" db="UniProtKB">
        <authorList>
            <consortium name="Ensembl"/>
        </authorList>
    </citation>
    <scope>IDENTIFICATION</scope>
</reference>
<dbReference type="SMART" id="SM00483">
    <property type="entry name" value="POLXc"/>
    <property type="match status" value="1"/>
</dbReference>
<dbReference type="Proteomes" id="UP000233220">
    <property type="component" value="Unplaced"/>
</dbReference>
<keyword evidence="6 18" id="KW-0808">Transferase</keyword>
<dbReference type="PIRSF" id="PIRSF501176">
    <property type="entry name" value="DNApol_mu"/>
    <property type="match status" value="1"/>
</dbReference>
<dbReference type="Pfam" id="PF14716">
    <property type="entry name" value="HHH_8"/>
    <property type="match status" value="1"/>
</dbReference>
<evidence type="ECO:0000256" key="16">
    <source>
        <dbReference type="ARBA" id="ARBA00054461"/>
    </source>
</evidence>
<evidence type="ECO:0000256" key="9">
    <source>
        <dbReference type="ARBA" id="ARBA00022763"/>
    </source>
</evidence>
<keyword evidence="13" id="KW-0234">DNA repair</keyword>
<feature type="domain" description="BRCT" evidence="20">
    <location>
        <begin position="22"/>
        <end position="118"/>
    </location>
</feature>
<dbReference type="InterPro" id="IPR001357">
    <property type="entry name" value="BRCT_dom"/>
</dbReference>
<dbReference type="InterPro" id="IPR028207">
    <property type="entry name" value="DNA_pol_B_palm_palm"/>
</dbReference>
<dbReference type="InterPro" id="IPR037160">
    <property type="entry name" value="DNA_Pol_thumb_sf"/>
</dbReference>
<dbReference type="AlphaFoldDB" id="A0A2K6TIK3"/>
<evidence type="ECO:0000256" key="17">
    <source>
        <dbReference type="ARBA" id="ARBA00071509"/>
    </source>
</evidence>
<dbReference type="GeneTree" id="ENSGT00940000158490"/>
<protein>
    <recommendedName>
        <fullName evidence="17 18">DNA-directed DNA/RNA polymerase mu</fullName>
        <ecNumber evidence="4 18">2.7.7.7</ecNumber>
    </recommendedName>
</protein>
<dbReference type="FunFam" id="1.10.150.110:FF:000003">
    <property type="entry name" value="DNA polymerase mu"/>
    <property type="match status" value="1"/>
</dbReference>
<dbReference type="CTD" id="27434"/>
<dbReference type="GO" id="GO:0046872">
    <property type="term" value="F:metal ion binding"/>
    <property type="evidence" value="ECO:0007669"/>
    <property type="project" value="UniProtKB-UniRule"/>
</dbReference>
<dbReference type="Gene3D" id="3.40.50.10190">
    <property type="entry name" value="BRCT domain"/>
    <property type="match status" value="1"/>
</dbReference>
<dbReference type="SUPFAM" id="SSF52113">
    <property type="entry name" value="BRCT domain"/>
    <property type="match status" value="1"/>
</dbReference>
<dbReference type="PROSITE" id="PS50172">
    <property type="entry name" value="BRCT"/>
    <property type="match status" value="1"/>
</dbReference>
<dbReference type="SUPFAM" id="SSF81585">
    <property type="entry name" value="PsbU/PolX domain-like"/>
    <property type="match status" value="1"/>
</dbReference>
<dbReference type="GO" id="GO:0005634">
    <property type="term" value="C:nucleus"/>
    <property type="evidence" value="ECO:0007669"/>
    <property type="project" value="UniProtKB-SubCell"/>
</dbReference>
<dbReference type="GO" id="GO:0006310">
    <property type="term" value="P:DNA recombination"/>
    <property type="evidence" value="ECO:0007669"/>
    <property type="project" value="UniProtKB-KW"/>
</dbReference>
<dbReference type="GO" id="GO:0030183">
    <property type="term" value="P:B cell differentiation"/>
    <property type="evidence" value="ECO:0007669"/>
    <property type="project" value="Ensembl"/>
</dbReference>
<evidence type="ECO:0000313" key="22">
    <source>
        <dbReference type="Proteomes" id="UP000233220"/>
    </source>
</evidence>
<dbReference type="InterPro" id="IPR036420">
    <property type="entry name" value="BRCT_dom_sf"/>
</dbReference>
<dbReference type="GO" id="GO:0003887">
    <property type="term" value="F:DNA-directed DNA polymerase activity"/>
    <property type="evidence" value="ECO:0007669"/>
    <property type="project" value="UniProtKB-UniRule"/>
</dbReference>
<evidence type="ECO:0000256" key="3">
    <source>
        <dbReference type="ARBA" id="ARBA00008323"/>
    </source>
</evidence>
<dbReference type="InterPro" id="IPR001726">
    <property type="entry name" value="TdT/Mu"/>
</dbReference>
<evidence type="ECO:0000256" key="15">
    <source>
        <dbReference type="ARBA" id="ARBA00049244"/>
    </source>
</evidence>
<comment type="subcellular location">
    <subcellularLocation>
        <location evidence="2 18">Nucleus</location>
    </subcellularLocation>
</comment>
<proteinExistence type="inferred from homology"/>
<evidence type="ECO:0000256" key="19">
    <source>
        <dbReference type="PIRSR" id="PIRSR000817-1"/>
    </source>
</evidence>
<dbReference type="FunFam" id="3.40.50.10190:FF:000035">
    <property type="entry name" value="DNA-directed DNA/RNA polymerase mu"/>
    <property type="match status" value="1"/>
</dbReference>
<dbReference type="Gene3D" id="3.30.210.10">
    <property type="entry name" value="DNA polymerase, thumb domain"/>
    <property type="match status" value="1"/>
</dbReference>
<dbReference type="GO" id="GO:0006303">
    <property type="term" value="P:double-strand break repair via nonhomologous end joining"/>
    <property type="evidence" value="ECO:0007669"/>
    <property type="project" value="TreeGrafter"/>
</dbReference>
<dbReference type="Ensembl" id="ENSSBOT00000036292.1">
    <property type="protein sequence ID" value="ENSSBOP00000019472.1"/>
    <property type="gene ID" value="ENSSBOG00000026333.1"/>
</dbReference>
<feature type="binding site" evidence="19">
    <location>
        <position position="418"/>
    </location>
    <ligand>
        <name>Mg(2+)</name>
        <dbReference type="ChEBI" id="CHEBI:18420"/>
    </ligand>
</feature>
<dbReference type="PROSITE" id="PS00522">
    <property type="entry name" value="DNA_POLYMERASE_X"/>
    <property type="match status" value="1"/>
</dbReference>
<keyword evidence="22" id="KW-1185">Reference proteome</keyword>
<reference evidence="21" key="2">
    <citation type="submission" date="2025-09" db="UniProtKB">
        <authorList>
            <consortium name="Ensembl"/>
        </authorList>
    </citation>
    <scope>IDENTIFICATION</scope>
</reference>
<dbReference type="InterPro" id="IPR022312">
    <property type="entry name" value="DNA_pol_X"/>
</dbReference>
<keyword evidence="9" id="KW-0227">DNA damage</keyword>
<dbReference type="InterPro" id="IPR019843">
    <property type="entry name" value="DNA_pol-X_BS"/>
</dbReference>
<dbReference type="InterPro" id="IPR029398">
    <property type="entry name" value="PolB_thumb"/>
</dbReference>
<evidence type="ECO:0000256" key="13">
    <source>
        <dbReference type="ARBA" id="ARBA00023204"/>
    </source>
</evidence>
<keyword evidence="8 18" id="KW-0479">Metal-binding</keyword>
<keyword evidence="7 18" id="KW-0548">Nucleotidyltransferase</keyword>
<evidence type="ECO:0000313" key="21">
    <source>
        <dbReference type="Ensembl" id="ENSSBOP00000019472.1"/>
    </source>
</evidence>
<dbReference type="Pfam" id="PF10391">
    <property type="entry name" value="DNA_pol_lambd_f"/>
    <property type="match status" value="1"/>
</dbReference>
<dbReference type="PANTHER" id="PTHR11276:SF24">
    <property type="entry name" value="DNA-DIRECTED DNA_RNA POLYMERASE MU"/>
    <property type="match status" value="1"/>
</dbReference>
<evidence type="ECO:0000259" key="20">
    <source>
        <dbReference type="PROSITE" id="PS50172"/>
    </source>
</evidence>
<dbReference type="GeneID" id="101052148"/>
<dbReference type="InterPro" id="IPR043519">
    <property type="entry name" value="NT_sf"/>
</dbReference>
<dbReference type="SUPFAM" id="SSF47802">
    <property type="entry name" value="DNA polymerase beta, N-terminal domain-like"/>
    <property type="match status" value="1"/>
</dbReference>
<name>A0A2K6TIK3_SAIBB</name>
<dbReference type="STRING" id="39432.ENSSBOP00000019472"/>
<dbReference type="PANTHER" id="PTHR11276">
    <property type="entry name" value="DNA POLYMERASE TYPE-X FAMILY MEMBER"/>
    <property type="match status" value="1"/>
</dbReference>
<keyword evidence="12" id="KW-0233">DNA recombination</keyword>
<dbReference type="PIRSF" id="PIRSF000817">
    <property type="entry name" value="DNA_NT"/>
    <property type="match status" value="1"/>
</dbReference>
<evidence type="ECO:0000256" key="2">
    <source>
        <dbReference type="ARBA" id="ARBA00004123"/>
    </source>
</evidence>
<keyword evidence="5" id="KW-0597">Phosphoprotein</keyword>
<evidence type="ECO:0000256" key="12">
    <source>
        <dbReference type="ARBA" id="ARBA00023172"/>
    </source>
</evidence>
<dbReference type="PRINTS" id="PR00871">
    <property type="entry name" value="DNAPOLXTDT"/>
</dbReference>
<dbReference type="FunFam" id="3.30.210.10:FF:000004">
    <property type="entry name" value="DNA-directed DNA/RNA polymerase mu"/>
    <property type="match status" value="1"/>
</dbReference>
<evidence type="ECO:0000256" key="5">
    <source>
        <dbReference type="ARBA" id="ARBA00022553"/>
    </source>
</evidence>
<sequence length="494" mass="55158">MLPKRRRARVGSPSGDSACSTLPSTCFPGVAIYLVEPHMGRSRRAFLTRLARSKGFRVLDSCSSEVTHVVMEQTSAEEAISWQERRMSAAPPGCSPRALLDISWFTESLAAGQPVPVECRHRLEVARPGKGPPSPAWMPAYACQRPTPVTHHNTSLTEALETLAEAAGFEGSEGRLLAFCRAASVLKALPSPVTTLSQLQGLPQLGEHSSRVVQELLEHGVCEEVERVRHSERYQTMKLFTQVFGVGVRTADRWYREGLRTLDDLQEQPQKLTQQQKVGLQHHQDLSTPVLRSDVDALQQAVEEAVAQAMPGATVTLTGGFRRGKLQGHDVDFLITHPKEGQEAGLLPRVMHRLQDQGLILYHQHHHSHWESPTRLAQQSHMDAFERSFCIFRLPQAPGAAAGGTPRSCPSWKAVRVDLVVVPISQFPFALLGWTGSKLFQRELRRFSRKEKGLWLNSHGLFDPEQKTFFHASSEEDIFRHLGLEYLPPEQRNA</sequence>
<dbReference type="InterPro" id="IPR002054">
    <property type="entry name" value="DNA-dir_DNA_pol_X"/>
</dbReference>
<dbReference type="PRINTS" id="PR00869">
    <property type="entry name" value="DNAPOLX"/>
</dbReference>
<dbReference type="GO" id="GO:0003677">
    <property type="term" value="F:DNA binding"/>
    <property type="evidence" value="ECO:0007669"/>
    <property type="project" value="UniProtKB-UniRule"/>
</dbReference>
<feature type="binding site" evidence="19">
    <location>
        <position position="330"/>
    </location>
    <ligand>
        <name>Mg(2+)</name>
        <dbReference type="ChEBI" id="CHEBI:18420"/>
    </ligand>
</feature>
<dbReference type="EC" id="2.7.7.7" evidence="4 18"/>
<dbReference type="FunFam" id="1.10.150.20:FF:000010">
    <property type="entry name" value="DNA polymerase lambda"/>
    <property type="match status" value="1"/>
</dbReference>
<dbReference type="Gene3D" id="1.10.150.110">
    <property type="entry name" value="DNA polymerase beta, N-terminal domain-like"/>
    <property type="match status" value="1"/>
</dbReference>
<evidence type="ECO:0000256" key="14">
    <source>
        <dbReference type="ARBA" id="ARBA00023242"/>
    </source>
</evidence>
<evidence type="ECO:0000256" key="4">
    <source>
        <dbReference type="ARBA" id="ARBA00012417"/>
    </source>
</evidence>
<dbReference type="InterPro" id="IPR010996">
    <property type="entry name" value="HHH_MUS81"/>
</dbReference>
<dbReference type="InterPro" id="IPR018944">
    <property type="entry name" value="DNA_pol_lambd_fingers_domain"/>
</dbReference>
<dbReference type="Gene3D" id="3.30.460.10">
    <property type="entry name" value="Beta Polymerase, domain 2"/>
    <property type="match status" value="1"/>
</dbReference>
<evidence type="ECO:0000256" key="11">
    <source>
        <dbReference type="ARBA" id="ARBA00022932"/>
    </source>
</evidence>
<dbReference type="Pfam" id="PF14792">
    <property type="entry name" value="DNA_pol_B_palm"/>
    <property type="match status" value="1"/>
</dbReference>
<dbReference type="OMA" id="GKPCGHD"/>
<comment type="cofactor">
    <cofactor evidence="1 18 19">
        <name>Mg(2+)</name>
        <dbReference type="ChEBI" id="CHEBI:18420"/>
    </cofactor>
</comment>
<keyword evidence="11" id="KW-0239">DNA-directed DNA polymerase</keyword>
<organism evidence="21 22">
    <name type="scientific">Saimiri boliviensis boliviensis</name>
    <name type="common">Bolivian squirrel monkey</name>
    <dbReference type="NCBI Taxonomy" id="39432"/>
    <lineage>
        <taxon>Eukaryota</taxon>
        <taxon>Metazoa</taxon>
        <taxon>Chordata</taxon>
        <taxon>Craniata</taxon>
        <taxon>Vertebrata</taxon>
        <taxon>Euteleostomi</taxon>
        <taxon>Mammalia</taxon>
        <taxon>Eutheria</taxon>
        <taxon>Euarchontoglires</taxon>
        <taxon>Primates</taxon>
        <taxon>Haplorrhini</taxon>
        <taxon>Platyrrhini</taxon>
        <taxon>Cebidae</taxon>
        <taxon>Saimiriinae</taxon>
        <taxon>Saimiri</taxon>
    </lineage>
</organism>
<keyword evidence="14 18" id="KW-0539">Nucleus</keyword>
<feature type="binding site" evidence="19">
    <location>
        <position position="332"/>
    </location>
    <ligand>
        <name>Mg(2+)</name>
        <dbReference type="ChEBI" id="CHEBI:18420"/>
    </ligand>
</feature>
<evidence type="ECO:0000256" key="18">
    <source>
        <dbReference type="PIRNR" id="PIRNR000817"/>
    </source>
</evidence>
<evidence type="ECO:0000256" key="6">
    <source>
        <dbReference type="ARBA" id="ARBA00022679"/>
    </source>
</evidence>
<comment type="function">
    <text evidence="16">Gap-filling polymerase involved in repair of DNA double-strand breaks by non-homologous end joining (NHEJ). Participates in immunoglobulin (Ig) light chain gene rearrangement in V(D)J recombination.</text>
</comment>
<dbReference type="GO" id="GO:0016446">
    <property type="term" value="P:somatic hypermutation of immunoglobulin genes"/>
    <property type="evidence" value="ECO:0007669"/>
    <property type="project" value="Ensembl"/>
</dbReference>
<evidence type="ECO:0000256" key="8">
    <source>
        <dbReference type="ARBA" id="ARBA00022723"/>
    </source>
</evidence>
<comment type="catalytic activity">
    <reaction evidence="15 18">
        <text>DNA(n) + a 2'-deoxyribonucleoside 5'-triphosphate = DNA(n+1) + diphosphate</text>
        <dbReference type="Rhea" id="RHEA:22508"/>
        <dbReference type="Rhea" id="RHEA-COMP:17339"/>
        <dbReference type="Rhea" id="RHEA-COMP:17340"/>
        <dbReference type="ChEBI" id="CHEBI:33019"/>
        <dbReference type="ChEBI" id="CHEBI:61560"/>
        <dbReference type="ChEBI" id="CHEBI:173112"/>
        <dbReference type="EC" id="2.7.7.7"/>
    </reaction>
</comment>
<evidence type="ECO:0000256" key="7">
    <source>
        <dbReference type="ARBA" id="ARBA00022695"/>
    </source>
</evidence>
<dbReference type="Gene3D" id="1.10.150.20">
    <property type="entry name" value="5' to 3' exonuclease, C-terminal subdomain"/>
    <property type="match status" value="1"/>
</dbReference>
<gene>
    <name evidence="21" type="primary">POLM</name>
</gene>
<dbReference type="Pfam" id="PF14791">
    <property type="entry name" value="DNA_pol_B_thumb"/>
    <property type="match status" value="1"/>
</dbReference>
<accession>A0A2K6TIK3</accession>